<comment type="caution">
    <text evidence="1">The sequence shown here is derived from an EMBL/GenBank/DDBJ whole genome shotgun (WGS) entry which is preliminary data.</text>
</comment>
<protein>
    <submittedName>
        <fullName evidence="2">DUF3283 domain-containing protein</fullName>
    </submittedName>
</protein>
<dbReference type="PATRIC" id="fig|151081.8.peg.2176"/>
<dbReference type="AlphaFoldDB" id="A0A0F4PTT8"/>
<evidence type="ECO:0000313" key="1">
    <source>
        <dbReference type="EMBL" id="KJY98852.1"/>
    </source>
</evidence>
<dbReference type="GeneID" id="58229170"/>
<dbReference type="Pfam" id="PF11686">
    <property type="entry name" value="DUF3283"/>
    <property type="match status" value="1"/>
</dbReference>
<dbReference type="OrthoDB" id="6303224at2"/>
<evidence type="ECO:0000313" key="2">
    <source>
        <dbReference type="EMBL" id="TMP87371.1"/>
    </source>
</evidence>
<dbReference type="eggNOG" id="ENOG5032V2Q">
    <property type="taxonomic scope" value="Bacteria"/>
</dbReference>
<dbReference type="InterPro" id="IPR021700">
    <property type="entry name" value="DUF3283"/>
</dbReference>
<name>A0A0F4PTT8_9GAMM</name>
<reference evidence="4" key="3">
    <citation type="submission" date="2019-06" db="EMBL/GenBank/DDBJ databases">
        <title>Co-occurence of chitin degradation, pigmentation and bioactivity in marine Pseudoalteromonas.</title>
        <authorList>
            <person name="Sonnenschein E.C."/>
            <person name="Bech P.K."/>
        </authorList>
    </citation>
    <scope>NUCLEOTIDE SEQUENCE [LARGE SCALE GENOMIC DNA]</scope>
    <source>
        <strain evidence="4">S2897</strain>
    </source>
</reference>
<dbReference type="GO" id="GO:0006260">
    <property type="term" value="P:DNA replication"/>
    <property type="evidence" value="ECO:0007669"/>
    <property type="project" value="InterPro"/>
</dbReference>
<evidence type="ECO:0000313" key="3">
    <source>
        <dbReference type="Proteomes" id="UP000033664"/>
    </source>
</evidence>
<dbReference type="Gene3D" id="1.20.58.250">
    <property type="entry name" value="DNA polymerase III-theta"/>
    <property type="match status" value="1"/>
</dbReference>
<reference evidence="1 3" key="1">
    <citation type="journal article" date="2015" name="BMC Genomics">
        <title>Genome mining reveals unlocked bioactive potential of marine Gram-negative bacteria.</title>
        <authorList>
            <person name="Machado H."/>
            <person name="Sonnenschein E.C."/>
            <person name="Melchiorsen J."/>
            <person name="Gram L."/>
        </authorList>
    </citation>
    <scope>NUCLEOTIDE SEQUENCE [LARGE SCALE GENOMIC DNA]</scope>
    <source>
        <strain evidence="1 3">S3137</strain>
    </source>
</reference>
<reference evidence="2 4" key="2">
    <citation type="submission" date="2017-12" db="EMBL/GenBank/DDBJ databases">
        <authorList>
            <person name="Paulsen S."/>
            <person name="Gram L.K."/>
        </authorList>
    </citation>
    <scope>NUCLEOTIDE SEQUENCE [LARGE SCALE GENOMIC DNA]</scope>
    <source>
        <strain evidence="2 4">S2897</strain>
    </source>
</reference>
<dbReference type="RefSeq" id="WP_026111308.1">
    <property type="nucleotide sequence ID" value="NZ_CP023396.1"/>
</dbReference>
<dbReference type="STRING" id="151081.TW72_11775"/>
<proteinExistence type="predicted"/>
<dbReference type="EMBL" id="PNCG01000009">
    <property type="protein sequence ID" value="TMP87371.1"/>
    <property type="molecule type" value="Genomic_DNA"/>
</dbReference>
<dbReference type="Proteomes" id="UP000033664">
    <property type="component" value="Unassembled WGS sequence"/>
</dbReference>
<dbReference type="GO" id="GO:0003677">
    <property type="term" value="F:DNA binding"/>
    <property type="evidence" value="ECO:0007669"/>
    <property type="project" value="InterPro"/>
</dbReference>
<dbReference type="GO" id="GO:0003887">
    <property type="term" value="F:DNA-directed DNA polymerase activity"/>
    <property type="evidence" value="ECO:0007669"/>
    <property type="project" value="InterPro"/>
</dbReference>
<reference evidence="2" key="4">
    <citation type="submission" date="2019-09" db="EMBL/GenBank/DDBJ databases">
        <title>Co-occurence of chitin degradation, pigmentation and bioactivity in marine Pseudoalteromonas.</title>
        <authorList>
            <person name="Sonnenschein E.C."/>
            <person name="Bech P.K."/>
        </authorList>
    </citation>
    <scope>NUCLEOTIDE SEQUENCE</scope>
    <source>
        <strain evidence="2">S2897</strain>
    </source>
</reference>
<gene>
    <name evidence="2" type="ORF">CWC05_08980</name>
    <name evidence="1" type="ORF">TW72_11775</name>
</gene>
<organism evidence="1 3">
    <name type="scientific">Pseudoalteromonas ruthenica</name>
    <dbReference type="NCBI Taxonomy" id="151081"/>
    <lineage>
        <taxon>Bacteria</taxon>
        <taxon>Pseudomonadati</taxon>
        <taxon>Pseudomonadota</taxon>
        <taxon>Gammaproteobacteria</taxon>
        <taxon>Alteromonadales</taxon>
        <taxon>Pseudoalteromonadaceae</taxon>
        <taxon>Pseudoalteromonas</taxon>
    </lineage>
</organism>
<evidence type="ECO:0000313" key="4">
    <source>
        <dbReference type="Proteomes" id="UP000305874"/>
    </source>
</evidence>
<accession>A0A0F4PTT8</accession>
<dbReference type="Proteomes" id="UP000305874">
    <property type="component" value="Unassembled WGS sequence"/>
</dbReference>
<dbReference type="InterPro" id="IPR036745">
    <property type="entry name" value="PolIII_theta_sf"/>
</dbReference>
<keyword evidence="3" id="KW-1185">Reference proteome</keyword>
<dbReference type="EMBL" id="JXXZ01000010">
    <property type="protein sequence ID" value="KJY98852.1"/>
    <property type="molecule type" value="Genomic_DNA"/>
</dbReference>
<sequence length="69" mass="8335">MSFNLCLLPREEKYRIQLDYEASFWAYQIVRGKNARDKVYEAINIRPVSEQNYLKQQFEHYLALMSASR</sequence>